<evidence type="ECO:0000313" key="2">
    <source>
        <dbReference type="Proteomes" id="UP000184498"/>
    </source>
</evidence>
<organism evidence="1 2">
    <name type="scientific">Epilithonimonas mollis</name>
    <dbReference type="NCBI Taxonomy" id="216903"/>
    <lineage>
        <taxon>Bacteria</taxon>
        <taxon>Pseudomonadati</taxon>
        <taxon>Bacteroidota</taxon>
        <taxon>Flavobacteriia</taxon>
        <taxon>Flavobacteriales</taxon>
        <taxon>Weeksellaceae</taxon>
        <taxon>Chryseobacterium group</taxon>
        <taxon>Epilithonimonas</taxon>
    </lineage>
</organism>
<name>A0A1M6MY16_9FLAO</name>
<keyword evidence="2" id="KW-1185">Reference proteome</keyword>
<dbReference type="STRING" id="216903.SAMN05444371_0039"/>
<accession>A0A1M6MY16</accession>
<protein>
    <submittedName>
        <fullName evidence="1">Uncharacterized protein</fullName>
    </submittedName>
</protein>
<dbReference type="AlphaFoldDB" id="A0A1M6MY16"/>
<evidence type="ECO:0000313" key="1">
    <source>
        <dbReference type="EMBL" id="SHJ88391.1"/>
    </source>
</evidence>
<gene>
    <name evidence="1" type="ORF">SAMN05444371_0039</name>
</gene>
<reference evidence="2" key="1">
    <citation type="submission" date="2016-11" db="EMBL/GenBank/DDBJ databases">
        <authorList>
            <person name="Varghese N."/>
            <person name="Submissions S."/>
        </authorList>
    </citation>
    <scope>NUCLEOTIDE SEQUENCE [LARGE SCALE GENOMIC DNA]</scope>
    <source>
        <strain evidence="2">DSM 18016</strain>
    </source>
</reference>
<sequence>MFSQFIKNRLLPFTDILKKNIENSIEKKDKLTIHELINCFLIFFENNSAFDYFIDDKIEKDEMIFSLILQGPEKRLYSEGNYNLIEIERKIRIKELDEEFQIQLEFYINMPYVDTSVEKYFEIERDADNRFFHWKSGDTSFNHFKNQIYSSEEITSVLNFDIYLMGINISYDL</sequence>
<dbReference type="RefSeq" id="WP_072995635.1">
    <property type="nucleotide sequence ID" value="NZ_FRAM01000001.1"/>
</dbReference>
<dbReference type="EMBL" id="FRAM01000001">
    <property type="protein sequence ID" value="SHJ88391.1"/>
    <property type="molecule type" value="Genomic_DNA"/>
</dbReference>
<proteinExistence type="predicted"/>
<dbReference type="Proteomes" id="UP000184498">
    <property type="component" value="Unassembled WGS sequence"/>
</dbReference>